<evidence type="ECO:0000313" key="3">
    <source>
        <dbReference type="Proteomes" id="UP000571950"/>
    </source>
</evidence>
<accession>A0A7W6BGV0</accession>
<dbReference type="GO" id="GO:0016491">
    <property type="term" value="F:oxidoreductase activity"/>
    <property type="evidence" value="ECO:0007669"/>
    <property type="project" value="InterPro"/>
</dbReference>
<dbReference type="AlphaFoldDB" id="A0A7W6BGV0"/>
<dbReference type="InterPro" id="IPR011032">
    <property type="entry name" value="GroES-like_sf"/>
</dbReference>
<dbReference type="PANTHER" id="PTHR45033">
    <property type="match status" value="1"/>
</dbReference>
<dbReference type="Pfam" id="PF08240">
    <property type="entry name" value="ADH_N"/>
    <property type="match status" value="1"/>
</dbReference>
<dbReference type="Pfam" id="PF00107">
    <property type="entry name" value="ADH_zinc_N"/>
    <property type="match status" value="1"/>
</dbReference>
<dbReference type="InterPro" id="IPR013154">
    <property type="entry name" value="ADH-like_N"/>
</dbReference>
<protein>
    <submittedName>
        <fullName evidence="2">NADPH:quinone reductase-like Zn-dependent oxidoreductase</fullName>
    </submittedName>
</protein>
<sequence>MGASGRVLRLGAIEGIGPFALSRETPVPPGPGEILIRVEASSLNYHDYAVVTGLLGARDGVTPMSDGAGIVEAVGEDVTDFKPGDRVVSLFFPLWQDGDICPAYTKIVPGDRGQGFARDHVTAPASWFTPAPAGWTAAESATLPCAALTAWRALMVEARIKPGDWVLTQGTGGVSLFALQFAKAAGARVVATSSSDAKLERLRAMGADALVNYRETPEWSRAVVEATGGFGADAVVEIGGAGTLAQSIRAARVGGHIALIGVLAGYRGEVPTAEIMGRNIRLTGITVGSRTHQRAMIRALEASGIRPVIDRAFPLEQLADAFAWQASGAHFGKIVVDLAQGQEQDRPA</sequence>
<dbReference type="InterPro" id="IPR036291">
    <property type="entry name" value="NAD(P)-bd_dom_sf"/>
</dbReference>
<dbReference type="PANTHER" id="PTHR45033:SF2">
    <property type="entry name" value="ZINC-TYPE ALCOHOL DEHYDROGENASE-LIKE PROTEIN C1773.06C"/>
    <property type="match status" value="1"/>
</dbReference>
<keyword evidence="3" id="KW-1185">Reference proteome</keyword>
<dbReference type="Gene3D" id="3.90.180.10">
    <property type="entry name" value="Medium-chain alcohol dehydrogenases, catalytic domain"/>
    <property type="match status" value="1"/>
</dbReference>
<name>A0A7W6BGV0_9SPHN</name>
<dbReference type="SUPFAM" id="SSF51735">
    <property type="entry name" value="NAD(P)-binding Rossmann-fold domains"/>
    <property type="match status" value="1"/>
</dbReference>
<proteinExistence type="predicted"/>
<gene>
    <name evidence="2" type="ORF">GGR43_001519</name>
</gene>
<dbReference type="SMART" id="SM00829">
    <property type="entry name" value="PKS_ER"/>
    <property type="match status" value="1"/>
</dbReference>
<dbReference type="Gene3D" id="3.40.50.720">
    <property type="entry name" value="NAD(P)-binding Rossmann-like Domain"/>
    <property type="match status" value="1"/>
</dbReference>
<feature type="domain" description="Enoyl reductase (ER)" evidence="1">
    <location>
        <begin position="11"/>
        <end position="336"/>
    </location>
</feature>
<dbReference type="EMBL" id="JACIDT010000004">
    <property type="protein sequence ID" value="MBB3925804.1"/>
    <property type="molecule type" value="Genomic_DNA"/>
</dbReference>
<dbReference type="InterPro" id="IPR052711">
    <property type="entry name" value="Zinc_ADH-like"/>
</dbReference>
<dbReference type="RefSeq" id="WP_188071502.1">
    <property type="nucleotide sequence ID" value="NZ_BSPS01000039.1"/>
</dbReference>
<dbReference type="CDD" id="cd08276">
    <property type="entry name" value="MDR7"/>
    <property type="match status" value="1"/>
</dbReference>
<comment type="caution">
    <text evidence="2">The sequence shown here is derived from an EMBL/GenBank/DDBJ whole genome shotgun (WGS) entry which is preliminary data.</text>
</comment>
<organism evidence="2 3">
    <name type="scientific">Sphingobium jiangsuense</name>
    <dbReference type="NCBI Taxonomy" id="870476"/>
    <lineage>
        <taxon>Bacteria</taxon>
        <taxon>Pseudomonadati</taxon>
        <taxon>Pseudomonadota</taxon>
        <taxon>Alphaproteobacteria</taxon>
        <taxon>Sphingomonadales</taxon>
        <taxon>Sphingomonadaceae</taxon>
        <taxon>Sphingobium</taxon>
    </lineage>
</organism>
<dbReference type="InterPro" id="IPR013149">
    <property type="entry name" value="ADH-like_C"/>
</dbReference>
<dbReference type="InterPro" id="IPR020843">
    <property type="entry name" value="ER"/>
</dbReference>
<dbReference type="SUPFAM" id="SSF50129">
    <property type="entry name" value="GroES-like"/>
    <property type="match status" value="1"/>
</dbReference>
<reference evidence="2 3" key="1">
    <citation type="submission" date="2020-08" db="EMBL/GenBank/DDBJ databases">
        <title>Genomic Encyclopedia of Type Strains, Phase IV (KMG-IV): sequencing the most valuable type-strain genomes for metagenomic binning, comparative biology and taxonomic classification.</title>
        <authorList>
            <person name="Goeker M."/>
        </authorList>
    </citation>
    <scope>NUCLEOTIDE SEQUENCE [LARGE SCALE GENOMIC DNA]</scope>
    <source>
        <strain evidence="2 3">DSM 26189</strain>
    </source>
</reference>
<evidence type="ECO:0000313" key="2">
    <source>
        <dbReference type="EMBL" id="MBB3925804.1"/>
    </source>
</evidence>
<evidence type="ECO:0000259" key="1">
    <source>
        <dbReference type="SMART" id="SM00829"/>
    </source>
</evidence>
<dbReference type="Proteomes" id="UP000571950">
    <property type="component" value="Unassembled WGS sequence"/>
</dbReference>